<name>A0ABX5QBY2_9MICO</name>
<comment type="subunit">
    <text evidence="2">Interacts with COX5B; this interaction may contribute to localize PYROXD2 to the inner face of the inner mitochondrial membrane.</text>
</comment>
<reference evidence="5 6" key="1">
    <citation type="submission" date="2019-01" db="EMBL/GenBank/DDBJ databases">
        <title>Leucobacter muris sp. nov. isolated from the nose of a laboratory mouse.</title>
        <authorList>
            <person name="Benga L."/>
            <person name="Sproeer C."/>
            <person name="Schumann P."/>
            <person name="Verbarg S."/>
            <person name="Bunk B."/>
            <person name="Engelhardt E."/>
            <person name="Benten P.M."/>
            <person name="Sager M."/>
        </authorList>
    </citation>
    <scope>NUCLEOTIDE SEQUENCE [LARGE SCALE GENOMIC DNA]</scope>
    <source>
        <strain evidence="5 6">DSM 101948</strain>
    </source>
</reference>
<dbReference type="RefSeq" id="WP_128385963.1">
    <property type="nucleotide sequence ID" value="NZ_CP035037.1"/>
</dbReference>
<evidence type="ECO:0000256" key="1">
    <source>
        <dbReference type="ARBA" id="ARBA00037217"/>
    </source>
</evidence>
<evidence type="ECO:0000259" key="4">
    <source>
        <dbReference type="Pfam" id="PF01593"/>
    </source>
</evidence>
<sequence length="523" mass="56473">MTSHVLVIGGGHNGLVAANYLAMTGHRVTLVEQRERLGGVVGRFEYMPGYASSITNSPGSFEGAIMQELRLQDFGLRFHRPETTLLHPMDDGLFVGWRDPQLVEEQMERMAPGEFARHRELVSRLDRLGEQVGLSMWERPLDQRAVLERMDHGPRDEFRRSMIEGSLEELLDEALRSDQVKSLMMMLALNGQLLSPRAPGSAFGLMLRPISRASGATDVLGIRDVPLRGSVGLPIGSMAAIVDALEAAARAHGVAIRTGSGVAELQFDDSGRVSAAVLESGGSVEQLDVVVSTVETSRLHRMIPDDTIPESAWPPAPDGSAFKIALALDGLPSVAGAPVGVPEEVLLSTQFRIGPNPGYIADAVEQGIAGRPSDKPIIWGLIPSLTSPGLAPEGRHLMSLNVWHAPHRLGERYWRENGAAFADRCVAQVEAAFPGLSERITDRRWLGPHDLEREFGLTSSNITHGDLTPESMLNGRPGAELSAGLERRGIVLGGAESWPGGYVTGAPGRRAALTIARKKEPTR</sequence>
<dbReference type="Gene3D" id="3.50.50.60">
    <property type="entry name" value="FAD/NAD(P)-binding domain"/>
    <property type="match status" value="1"/>
</dbReference>
<dbReference type="Pfam" id="PF01593">
    <property type="entry name" value="Amino_oxidase"/>
    <property type="match status" value="1"/>
</dbReference>
<evidence type="ECO:0000313" key="6">
    <source>
        <dbReference type="Proteomes" id="UP000285768"/>
    </source>
</evidence>
<dbReference type="PANTHER" id="PTHR10668:SF103">
    <property type="entry name" value="PYRIDINE NUCLEOTIDE-DISULFIDE OXIDOREDUCTASE DOMAIN-CONTAINING PROTEIN 2"/>
    <property type="match status" value="1"/>
</dbReference>
<gene>
    <name evidence="5" type="ORF">Leucomu_00225</name>
</gene>
<evidence type="ECO:0000256" key="3">
    <source>
        <dbReference type="ARBA" id="ARBA00040298"/>
    </source>
</evidence>
<dbReference type="PANTHER" id="PTHR10668">
    <property type="entry name" value="PHYTOENE DEHYDROGENASE"/>
    <property type="match status" value="1"/>
</dbReference>
<dbReference type="InterPro" id="IPR002937">
    <property type="entry name" value="Amino_oxidase"/>
</dbReference>
<comment type="function">
    <text evidence="1">Probable oxidoreductase that may play a role as regulator of mitochondrial function.</text>
</comment>
<protein>
    <recommendedName>
        <fullName evidence="3">Pyridine nucleotide-disulfide oxidoreductase domain-containing protein 2</fullName>
    </recommendedName>
</protein>
<evidence type="ECO:0000256" key="2">
    <source>
        <dbReference type="ARBA" id="ARBA00038825"/>
    </source>
</evidence>
<evidence type="ECO:0000313" key="5">
    <source>
        <dbReference type="EMBL" id="QAB16570.1"/>
    </source>
</evidence>
<feature type="domain" description="Amine oxidase" evidence="4">
    <location>
        <begin position="14"/>
        <end position="451"/>
    </location>
</feature>
<dbReference type="SUPFAM" id="SSF51905">
    <property type="entry name" value="FAD/NAD(P)-binding domain"/>
    <property type="match status" value="1"/>
</dbReference>
<accession>A0ABX5QBY2</accession>
<dbReference type="Proteomes" id="UP000285768">
    <property type="component" value="Chromosome"/>
</dbReference>
<keyword evidence="6" id="KW-1185">Reference proteome</keyword>
<proteinExistence type="predicted"/>
<dbReference type="EMBL" id="CP035037">
    <property type="protein sequence ID" value="QAB16570.1"/>
    <property type="molecule type" value="Genomic_DNA"/>
</dbReference>
<organism evidence="5 6">
    <name type="scientific">Leucobacter muris</name>
    <dbReference type="NCBI Taxonomy" id="1935379"/>
    <lineage>
        <taxon>Bacteria</taxon>
        <taxon>Bacillati</taxon>
        <taxon>Actinomycetota</taxon>
        <taxon>Actinomycetes</taxon>
        <taxon>Micrococcales</taxon>
        <taxon>Microbacteriaceae</taxon>
        <taxon>Leucobacter</taxon>
    </lineage>
</organism>
<dbReference type="Gene3D" id="3.40.50.720">
    <property type="entry name" value="NAD(P)-binding Rossmann-like Domain"/>
    <property type="match status" value="1"/>
</dbReference>
<dbReference type="InterPro" id="IPR036188">
    <property type="entry name" value="FAD/NAD-bd_sf"/>
</dbReference>